<dbReference type="EMBL" id="JBJXBP010000004">
    <property type="protein sequence ID" value="KAL3834484.1"/>
    <property type="molecule type" value="Genomic_DNA"/>
</dbReference>
<evidence type="ECO:0000256" key="1">
    <source>
        <dbReference type="ARBA" id="ARBA00004613"/>
    </source>
</evidence>
<dbReference type="Pfam" id="PF14368">
    <property type="entry name" value="LTP_2"/>
    <property type="match status" value="1"/>
</dbReference>
<name>A0ABD3TBZ0_9LAMI</name>
<dbReference type="SUPFAM" id="SSF47699">
    <property type="entry name" value="Bifunctional inhibitor/lipid-transfer protein/seed storage 2S albumin"/>
    <property type="match status" value="1"/>
</dbReference>
<sequence>MAAAMNKSLVLMIVLLIAQSQLMTQSEAQTCSNSLASLNVCAPFVVPGATNTAPSSDCCTALQAIEHDCLCSTLRIASRMPSQCNLPPLTCGN</sequence>
<dbReference type="AlphaFoldDB" id="A0ABD3TBZ0"/>
<keyword evidence="7" id="KW-1185">Reference proteome</keyword>
<dbReference type="Gene3D" id="1.10.110.10">
    <property type="entry name" value="Plant lipid-transfer and hydrophobic proteins"/>
    <property type="match status" value="1"/>
</dbReference>
<evidence type="ECO:0000256" key="3">
    <source>
        <dbReference type="ARBA" id="ARBA00038300"/>
    </source>
</evidence>
<dbReference type="GO" id="GO:0005576">
    <property type="term" value="C:extracellular region"/>
    <property type="evidence" value="ECO:0007669"/>
    <property type="project" value="UniProtKB-SubCell"/>
</dbReference>
<evidence type="ECO:0000256" key="4">
    <source>
        <dbReference type="SAM" id="SignalP"/>
    </source>
</evidence>
<dbReference type="SMART" id="SM00499">
    <property type="entry name" value="AAI"/>
    <property type="match status" value="1"/>
</dbReference>
<protein>
    <recommendedName>
        <fullName evidence="5">Bifunctional inhibitor/plant lipid transfer protein/seed storage helical domain-containing protein</fullName>
    </recommendedName>
</protein>
<keyword evidence="4" id="KW-0732">Signal</keyword>
<comment type="similarity">
    <text evidence="3">Belongs to the A9/FIL1 family.</text>
</comment>
<comment type="subcellular location">
    <subcellularLocation>
        <location evidence="1">Secreted</location>
    </subcellularLocation>
</comment>
<gene>
    <name evidence="6" type="ORF">ACJIZ3_009220</name>
</gene>
<evidence type="ECO:0000313" key="6">
    <source>
        <dbReference type="EMBL" id="KAL3834484.1"/>
    </source>
</evidence>
<evidence type="ECO:0000256" key="2">
    <source>
        <dbReference type="ARBA" id="ARBA00022525"/>
    </source>
</evidence>
<dbReference type="InterPro" id="IPR016140">
    <property type="entry name" value="Bifunc_inhib/LTP/seed_store"/>
</dbReference>
<organism evidence="6 7">
    <name type="scientific">Penstemon smallii</name>
    <dbReference type="NCBI Taxonomy" id="265156"/>
    <lineage>
        <taxon>Eukaryota</taxon>
        <taxon>Viridiplantae</taxon>
        <taxon>Streptophyta</taxon>
        <taxon>Embryophyta</taxon>
        <taxon>Tracheophyta</taxon>
        <taxon>Spermatophyta</taxon>
        <taxon>Magnoliopsida</taxon>
        <taxon>eudicotyledons</taxon>
        <taxon>Gunneridae</taxon>
        <taxon>Pentapetalae</taxon>
        <taxon>asterids</taxon>
        <taxon>lamiids</taxon>
        <taxon>Lamiales</taxon>
        <taxon>Plantaginaceae</taxon>
        <taxon>Cheloneae</taxon>
        <taxon>Penstemon</taxon>
    </lineage>
</organism>
<dbReference type="PANTHER" id="PTHR35501">
    <property type="entry name" value="PROTEIN YY1"/>
    <property type="match status" value="1"/>
</dbReference>
<dbReference type="InterPro" id="IPR036312">
    <property type="entry name" value="Bifun_inhib/LTP/seed_sf"/>
</dbReference>
<comment type="caution">
    <text evidence="6">The sequence shown here is derived from an EMBL/GenBank/DDBJ whole genome shotgun (WGS) entry which is preliminary data.</text>
</comment>
<feature type="signal peptide" evidence="4">
    <location>
        <begin position="1"/>
        <end position="28"/>
    </location>
</feature>
<feature type="chain" id="PRO_5044854330" description="Bifunctional inhibitor/plant lipid transfer protein/seed storage helical domain-containing protein" evidence="4">
    <location>
        <begin position="29"/>
        <end position="93"/>
    </location>
</feature>
<proteinExistence type="inferred from homology"/>
<feature type="domain" description="Bifunctional inhibitor/plant lipid transfer protein/seed storage helical" evidence="5">
    <location>
        <begin position="31"/>
        <end position="91"/>
    </location>
</feature>
<dbReference type="Proteomes" id="UP001634393">
    <property type="component" value="Unassembled WGS sequence"/>
</dbReference>
<dbReference type="PANTHER" id="PTHR35501:SF3">
    <property type="entry name" value="PROTEIN YY1"/>
    <property type="match status" value="1"/>
</dbReference>
<accession>A0ABD3TBZ0</accession>
<reference evidence="6 7" key="1">
    <citation type="submission" date="2024-12" db="EMBL/GenBank/DDBJ databases">
        <title>The unique morphological basis and parallel evolutionary history of personate flowers in Penstemon.</title>
        <authorList>
            <person name="Depatie T.H."/>
            <person name="Wessinger C.A."/>
        </authorList>
    </citation>
    <scope>NUCLEOTIDE SEQUENCE [LARGE SCALE GENOMIC DNA]</scope>
    <source>
        <strain evidence="6">WTNN_2</strain>
        <tissue evidence="6">Leaf</tissue>
    </source>
</reference>
<evidence type="ECO:0000259" key="5">
    <source>
        <dbReference type="SMART" id="SM00499"/>
    </source>
</evidence>
<evidence type="ECO:0000313" key="7">
    <source>
        <dbReference type="Proteomes" id="UP001634393"/>
    </source>
</evidence>
<keyword evidence="2" id="KW-0964">Secreted</keyword>